<dbReference type="EMBL" id="LUEZ02000040">
    <property type="protein sequence ID" value="RDB26307.1"/>
    <property type="molecule type" value="Genomic_DNA"/>
</dbReference>
<feature type="region of interest" description="Disordered" evidence="1">
    <location>
        <begin position="290"/>
        <end position="335"/>
    </location>
</feature>
<dbReference type="Proteomes" id="UP000076154">
    <property type="component" value="Unassembled WGS sequence"/>
</dbReference>
<dbReference type="InParanoid" id="A0A369K0L0"/>
<name>A0A369K0L0_HYPMA</name>
<feature type="region of interest" description="Disordered" evidence="1">
    <location>
        <begin position="128"/>
        <end position="153"/>
    </location>
</feature>
<dbReference type="AlphaFoldDB" id="A0A369K0L0"/>
<comment type="caution">
    <text evidence="2">The sequence shown here is derived from an EMBL/GenBank/DDBJ whole genome shotgun (WGS) entry which is preliminary data.</text>
</comment>
<organism evidence="2 3">
    <name type="scientific">Hypsizygus marmoreus</name>
    <name type="common">White beech mushroom</name>
    <name type="synonym">Agaricus marmoreus</name>
    <dbReference type="NCBI Taxonomy" id="39966"/>
    <lineage>
        <taxon>Eukaryota</taxon>
        <taxon>Fungi</taxon>
        <taxon>Dikarya</taxon>
        <taxon>Basidiomycota</taxon>
        <taxon>Agaricomycotina</taxon>
        <taxon>Agaricomycetes</taxon>
        <taxon>Agaricomycetidae</taxon>
        <taxon>Agaricales</taxon>
        <taxon>Tricholomatineae</taxon>
        <taxon>Lyophyllaceae</taxon>
        <taxon>Hypsizygus</taxon>
    </lineage>
</organism>
<reference evidence="2" key="1">
    <citation type="submission" date="2018-04" db="EMBL/GenBank/DDBJ databases">
        <title>Whole genome sequencing of Hypsizygus marmoreus.</title>
        <authorList>
            <person name="Choi I.-G."/>
            <person name="Min B."/>
            <person name="Kim J.-G."/>
            <person name="Kim S."/>
            <person name="Oh Y.-L."/>
            <person name="Kong W.-S."/>
            <person name="Park H."/>
            <person name="Jeong J."/>
            <person name="Song E.-S."/>
        </authorList>
    </citation>
    <scope>NUCLEOTIDE SEQUENCE [LARGE SCALE GENOMIC DNA]</scope>
    <source>
        <strain evidence="2">51987-8</strain>
    </source>
</reference>
<dbReference type="OrthoDB" id="3223825at2759"/>
<proteinExistence type="predicted"/>
<gene>
    <name evidence="2" type="ORF">Hypma_006586</name>
</gene>
<accession>A0A369K0L0</accession>
<evidence type="ECO:0000256" key="1">
    <source>
        <dbReference type="SAM" id="MobiDB-lite"/>
    </source>
</evidence>
<sequence>MDKCLADIKAFSEREHRPFEETRQYVAEWHSKYLFQPQSISGTSSAADAGLGSKVRSVLYDASRILESLCEVTGVQSFLLAVDPLNPSDMGFLGGSVAGREFWRGMRNGGEAGAKSFKHYCLRDMESSQPASTINREEGPSSRASSLPAKTTPAKSIKTELYENVRKALRSASGIRNAEMKWTNPERLDAYGVRLVGWPSSVPAQNPSTLKTHHNKLLLECLQNGTMRFERLHPTPGEDNYNVDEGNVVDELGEVDDFSWAYDADGGDSVSGNVVQDHVLLQAPEPYQSNPHMQYLLPHQSNGNLRCKNLPSPPTMTSSRKRPRSGSPGAQDDLR</sequence>
<keyword evidence="3" id="KW-1185">Reference proteome</keyword>
<evidence type="ECO:0000313" key="2">
    <source>
        <dbReference type="EMBL" id="RDB26307.1"/>
    </source>
</evidence>
<evidence type="ECO:0000313" key="3">
    <source>
        <dbReference type="Proteomes" id="UP000076154"/>
    </source>
</evidence>
<protein>
    <submittedName>
        <fullName evidence="2">Uncharacterized protein</fullName>
    </submittedName>
</protein>